<sequence>MKLKLLAAVLLTSAAFSASADDQSFNISLGNTFDFSGAGTLLSGGSDTITFNGLASGTYNVVLSYHSNLVDITSATLNNQNTAYAANIPGYFSVGGFTITSGSPFTLVLNGTQVLADNLHNYHGSITVSPVPEPATYGMLLGGLGLVGFMARRKKQS</sequence>
<dbReference type="Pfam" id="PF07589">
    <property type="entry name" value="PEP-CTERM"/>
    <property type="match status" value="1"/>
</dbReference>
<keyword evidence="1" id="KW-0732">Signal</keyword>
<keyword evidence="4" id="KW-1185">Reference proteome</keyword>
<reference evidence="4" key="1">
    <citation type="submission" date="2016-11" db="EMBL/GenBank/DDBJ databases">
        <authorList>
            <person name="Varghese N."/>
            <person name="Submissions S."/>
        </authorList>
    </citation>
    <scope>NUCLEOTIDE SEQUENCE [LARGE SCALE GENOMIC DNA]</scope>
    <source>
        <strain evidence="4">Sac-22</strain>
    </source>
</reference>
<evidence type="ECO:0000256" key="1">
    <source>
        <dbReference type="SAM" id="SignalP"/>
    </source>
</evidence>
<dbReference type="EMBL" id="FRCX01000004">
    <property type="protein sequence ID" value="SHN12882.1"/>
    <property type="molecule type" value="Genomic_DNA"/>
</dbReference>
<dbReference type="InterPro" id="IPR013424">
    <property type="entry name" value="Ice-binding_C"/>
</dbReference>
<name>A0A1M7P8C3_9BURK</name>
<dbReference type="NCBIfam" id="NF038126">
    <property type="entry name" value="PEP_CTERM_FxDxF"/>
    <property type="match status" value="1"/>
</dbReference>
<dbReference type="NCBIfam" id="TIGR02595">
    <property type="entry name" value="PEP_CTERM"/>
    <property type="match status" value="1"/>
</dbReference>
<dbReference type="Proteomes" id="UP000184339">
    <property type="component" value="Unassembled WGS sequence"/>
</dbReference>
<feature type="domain" description="Ice-binding protein C-terminal" evidence="2">
    <location>
        <begin position="130"/>
        <end position="154"/>
    </location>
</feature>
<organism evidence="3 4">
    <name type="scientific">Duganella sacchari</name>
    <dbReference type="NCBI Taxonomy" id="551987"/>
    <lineage>
        <taxon>Bacteria</taxon>
        <taxon>Pseudomonadati</taxon>
        <taxon>Pseudomonadota</taxon>
        <taxon>Betaproteobacteria</taxon>
        <taxon>Burkholderiales</taxon>
        <taxon>Oxalobacteraceae</taxon>
        <taxon>Telluria group</taxon>
        <taxon>Duganella</taxon>
    </lineage>
</organism>
<evidence type="ECO:0000259" key="2">
    <source>
        <dbReference type="Pfam" id="PF07589"/>
    </source>
</evidence>
<accession>A0A1M7P8C3</accession>
<feature type="signal peptide" evidence="1">
    <location>
        <begin position="1"/>
        <end position="20"/>
    </location>
</feature>
<proteinExistence type="predicted"/>
<dbReference type="AlphaFoldDB" id="A0A1M7P8C3"/>
<dbReference type="STRING" id="551987.SAMN05192549_104497"/>
<protein>
    <submittedName>
        <fullName evidence="3">PEP-CTERM protein-sorting domain-containing protein</fullName>
    </submittedName>
</protein>
<gene>
    <name evidence="3" type="ORF">SAMN05192549_104497</name>
</gene>
<feature type="chain" id="PRO_5012884436" evidence="1">
    <location>
        <begin position="21"/>
        <end position="157"/>
    </location>
</feature>
<dbReference type="NCBIfam" id="NF035944">
    <property type="entry name" value="PEPxxWA-CTERM"/>
    <property type="match status" value="1"/>
</dbReference>
<evidence type="ECO:0000313" key="3">
    <source>
        <dbReference type="EMBL" id="SHN12882.1"/>
    </source>
</evidence>
<evidence type="ECO:0000313" key="4">
    <source>
        <dbReference type="Proteomes" id="UP000184339"/>
    </source>
</evidence>